<gene>
    <name evidence="1" type="ORF">TSPGSL018_9932</name>
</gene>
<organism evidence="1">
    <name type="scientific">Tetraselmis sp. GSL018</name>
    <dbReference type="NCBI Taxonomy" id="582737"/>
    <lineage>
        <taxon>Eukaryota</taxon>
        <taxon>Viridiplantae</taxon>
        <taxon>Chlorophyta</taxon>
        <taxon>core chlorophytes</taxon>
        <taxon>Chlorodendrophyceae</taxon>
        <taxon>Chlorodendrales</taxon>
        <taxon>Chlorodendraceae</taxon>
        <taxon>Tetraselmis</taxon>
    </lineage>
</organism>
<proteinExistence type="predicted"/>
<dbReference type="EMBL" id="GBEZ01018519">
    <property type="protein sequence ID" value="JAC67922.1"/>
    <property type="molecule type" value="Transcribed_RNA"/>
</dbReference>
<evidence type="ECO:0000313" key="1">
    <source>
        <dbReference type="EMBL" id="JAC67922.1"/>
    </source>
</evidence>
<dbReference type="AlphaFoldDB" id="A0A061R4R7"/>
<feature type="non-terminal residue" evidence="1">
    <location>
        <position position="1"/>
    </location>
</feature>
<name>A0A061R4R7_9CHLO</name>
<accession>A0A061R4R7</accession>
<protein>
    <submittedName>
        <fullName evidence="1">Uncharacterized protein</fullName>
    </submittedName>
</protein>
<sequence length="287" mass="32931">SSLLSDYCFQRNQNYKIKISHWFGMNLPVLLCALYLLRSEARDLQANFANYRRHVLSEHCVRRQEPYKQGCTYECPEHSCVKSGRSCVNNFHDCECEWGWVKHDYEDICIQSGGGSGGCQKEQWPPKSGCHYTCPEHSCVKSGRTCVNNFDDCECDHGWEKHSGGWCVPEDHSGGEDCRRTQWPPKTGCSYECPEHSCVKSGRSCVNNFDDCECEYGWEKHSGGWCVTEDYSDEEGCRRTQWPPKTGCTYECPEHSCVKSGRSCVNNFDDCECDYGWEKHSGGWCVR</sequence>
<reference evidence="1" key="1">
    <citation type="submission" date="2014-05" db="EMBL/GenBank/DDBJ databases">
        <title>The transcriptome of the halophilic microalga Tetraselmis sp. GSL018 isolated from the Great Salt Lake, Utah.</title>
        <authorList>
            <person name="Jinkerson R.E."/>
            <person name="D'Adamo S."/>
            <person name="Posewitz M.C."/>
        </authorList>
    </citation>
    <scope>NUCLEOTIDE SEQUENCE</scope>
    <source>
        <strain evidence="1">GSL018</strain>
    </source>
</reference>